<feature type="domain" description="RCK C-terminal" evidence="7">
    <location>
        <begin position="141"/>
        <end position="226"/>
    </location>
</feature>
<feature type="domain" description="RCK C-terminal" evidence="7">
    <location>
        <begin position="368"/>
        <end position="434"/>
    </location>
</feature>
<dbReference type="NCBIfam" id="NF007031">
    <property type="entry name" value="PRK09496.1-2"/>
    <property type="match status" value="1"/>
</dbReference>
<proteinExistence type="predicted"/>
<dbReference type="InterPro" id="IPR006037">
    <property type="entry name" value="RCK_C"/>
</dbReference>
<protein>
    <recommendedName>
        <fullName evidence="9">Trk system potassium uptake protein TrkA</fullName>
    </recommendedName>
</protein>
<dbReference type="AlphaFoldDB" id="A0A381XX09"/>
<dbReference type="PROSITE" id="PS51202">
    <property type="entry name" value="RCK_C"/>
    <property type="match status" value="2"/>
</dbReference>
<dbReference type="Gene3D" id="3.40.50.720">
    <property type="entry name" value="NAD(P)-binding Rossmann-like Domain"/>
    <property type="match status" value="2"/>
</dbReference>
<dbReference type="InterPro" id="IPR036291">
    <property type="entry name" value="NAD(P)-bd_dom_sf"/>
</dbReference>
<feature type="non-terminal residue" evidence="8">
    <location>
        <position position="434"/>
    </location>
</feature>
<dbReference type="InterPro" id="IPR003148">
    <property type="entry name" value="RCK_N"/>
</dbReference>
<dbReference type="SUPFAM" id="SSF116726">
    <property type="entry name" value="TrkA C-terminal domain-like"/>
    <property type="match status" value="2"/>
</dbReference>
<dbReference type="GO" id="GO:0015079">
    <property type="term" value="F:potassium ion transmembrane transporter activity"/>
    <property type="evidence" value="ECO:0007669"/>
    <property type="project" value="InterPro"/>
</dbReference>
<evidence type="ECO:0000259" key="6">
    <source>
        <dbReference type="PROSITE" id="PS51201"/>
    </source>
</evidence>
<evidence type="ECO:0000256" key="2">
    <source>
        <dbReference type="ARBA" id="ARBA00022538"/>
    </source>
</evidence>
<dbReference type="GO" id="GO:0005886">
    <property type="term" value="C:plasma membrane"/>
    <property type="evidence" value="ECO:0007669"/>
    <property type="project" value="InterPro"/>
</dbReference>
<evidence type="ECO:0000256" key="3">
    <source>
        <dbReference type="ARBA" id="ARBA00022958"/>
    </source>
</evidence>
<dbReference type="SUPFAM" id="SSF51735">
    <property type="entry name" value="NAD(P)-binding Rossmann-fold domains"/>
    <property type="match status" value="2"/>
</dbReference>
<reference evidence="8" key="1">
    <citation type="submission" date="2018-05" db="EMBL/GenBank/DDBJ databases">
        <authorList>
            <person name="Lanie J.A."/>
            <person name="Ng W.-L."/>
            <person name="Kazmierczak K.M."/>
            <person name="Andrzejewski T.M."/>
            <person name="Davidsen T.M."/>
            <person name="Wayne K.J."/>
            <person name="Tettelin H."/>
            <person name="Glass J.I."/>
            <person name="Rusch D."/>
            <person name="Podicherti R."/>
            <person name="Tsui H.-C.T."/>
            <person name="Winkler M.E."/>
        </authorList>
    </citation>
    <scope>NUCLEOTIDE SEQUENCE</scope>
</reference>
<dbReference type="PANTHER" id="PTHR43833:SF5">
    <property type="entry name" value="TRK SYSTEM POTASSIUM UPTAKE PROTEIN TRKA"/>
    <property type="match status" value="1"/>
</dbReference>
<evidence type="ECO:0000313" key="8">
    <source>
        <dbReference type="EMBL" id="SVA68753.1"/>
    </source>
</evidence>
<dbReference type="InterPro" id="IPR050721">
    <property type="entry name" value="Trk_Ktr_HKT_K-transport"/>
</dbReference>
<feature type="domain" description="RCK N-terminal" evidence="6">
    <location>
        <begin position="1"/>
        <end position="121"/>
    </location>
</feature>
<dbReference type="InterPro" id="IPR036721">
    <property type="entry name" value="RCK_C_sf"/>
</dbReference>
<keyword evidence="1" id="KW-0813">Transport</keyword>
<evidence type="ECO:0008006" key="9">
    <source>
        <dbReference type="Google" id="ProtNLM"/>
    </source>
</evidence>
<keyword evidence="5" id="KW-0406">Ion transport</keyword>
<dbReference type="PROSITE" id="PS51201">
    <property type="entry name" value="RCK_N"/>
    <property type="match status" value="2"/>
</dbReference>
<dbReference type="Gene3D" id="3.30.70.1450">
    <property type="entry name" value="Regulator of K+ conductance, C-terminal domain"/>
    <property type="match status" value="2"/>
</dbReference>
<sequence>MQIVIIGAGEVGFHAAKALSEGNHDITAVDILPEKCSRLSENLDVIVVEGNGASPRILHQANVENADYVLCLTRVDEVNLIAAQQAHELGAKKIIARLRNQQYTARNSIIKPEQFGVDLVIHPEKAACDEIIRLVKHPYAVQVMDFEGGRLEMIGIRINGDNGDLLGKSVGEICDSNPDFKFGIIAVLRDGKTIVPWSDFVFQNGDTPYFILQTEHVGKLMEMLGKDFYRNDRVMILGGSKIGRSVAAGLQHEMNVRLVDYNRHKCEWIANELEKTMVIEGDGTDLELLKSENIDSVDSFIAVTENEQTNLISGLLSHHFGVEQTIIHIGTTEFLPIIQETGIGSVISKNMSTVNSILRKIRSDLSETQIVTFDELDVDVLELTPDKASPVCGKPLSEVSFPKASIVGVINHHGHLTIARGSSQLTEEDTVLVF</sequence>
<dbReference type="PANTHER" id="PTHR43833">
    <property type="entry name" value="POTASSIUM CHANNEL PROTEIN 2-RELATED-RELATED"/>
    <property type="match status" value="1"/>
</dbReference>
<organism evidence="8">
    <name type="scientific">marine metagenome</name>
    <dbReference type="NCBI Taxonomy" id="408172"/>
    <lineage>
        <taxon>unclassified sequences</taxon>
        <taxon>metagenomes</taxon>
        <taxon>ecological metagenomes</taxon>
    </lineage>
</organism>
<dbReference type="NCBIfam" id="NF007039">
    <property type="entry name" value="PRK09496.3-2"/>
    <property type="match status" value="1"/>
</dbReference>
<keyword evidence="3" id="KW-0630">Potassium</keyword>
<evidence type="ECO:0000256" key="4">
    <source>
        <dbReference type="ARBA" id="ARBA00023027"/>
    </source>
</evidence>
<feature type="domain" description="RCK N-terminal" evidence="6">
    <location>
        <begin position="231"/>
        <end position="348"/>
    </location>
</feature>
<dbReference type="PRINTS" id="PR00335">
    <property type="entry name" value="KUPTAKETRKA"/>
</dbReference>
<dbReference type="EMBL" id="UINC01016530">
    <property type="protein sequence ID" value="SVA68753.1"/>
    <property type="molecule type" value="Genomic_DNA"/>
</dbReference>
<keyword evidence="4" id="KW-0520">NAD</keyword>
<evidence type="ECO:0000259" key="7">
    <source>
        <dbReference type="PROSITE" id="PS51202"/>
    </source>
</evidence>
<gene>
    <name evidence="8" type="ORF">METZ01_LOCUS121607</name>
</gene>
<keyword evidence="2" id="KW-0633">Potassium transport</keyword>
<evidence type="ECO:0000256" key="1">
    <source>
        <dbReference type="ARBA" id="ARBA00022448"/>
    </source>
</evidence>
<dbReference type="Pfam" id="PF02254">
    <property type="entry name" value="TrkA_N"/>
    <property type="match status" value="2"/>
</dbReference>
<accession>A0A381XX09</accession>
<dbReference type="InterPro" id="IPR006036">
    <property type="entry name" value="K_uptake_TrkA"/>
</dbReference>
<name>A0A381XX09_9ZZZZ</name>
<evidence type="ECO:0000256" key="5">
    <source>
        <dbReference type="ARBA" id="ARBA00023065"/>
    </source>
</evidence>
<dbReference type="NCBIfam" id="NF007032">
    <property type="entry name" value="PRK09496.1-4"/>
    <property type="match status" value="1"/>
</dbReference>